<dbReference type="eggNOG" id="COG4753">
    <property type="taxonomic scope" value="Bacteria"/>
</dbReference>
<evidence type="ECO:0000256" key="2">
    <source>
        <dbReference type="ARBA" id="ARBA00023125"/>
    </source>
</evidence>
<dbReference type="GO" id="GO:0003700">
    <property type="term" value="F:DNA-binding transcription factor activity"/>
    <property type="evidence" value="ECO:0007669"/>
    <property type="project" value="InterPro"/>
</dbReference>
<evidence type="ECO:0000259" key="6">
    <source>
        <dbReference type="PROSITE" id="PS50110"/>
    </source>
</evidence>
<keyword evidence="4" id="KW-0597">Phosphoprotein</keyword>
<dbReference type="InterPro" id="IPR009057">
    <property type="entry name" value="Homeodomain-like_sf"/>
</dbReference>
<dbReference type="STRING" id="717606.PaecuDRAFT_4210"/>
<dbReference type="EMBL" id="AEDD01000012">
    <property type="protein sequence ID" value="EFM09207.1"/>
    <property type="molecule type" value="Genomic_DNA"/>
</dbReference>
<evidence type="ECO:0000259" key="5">
    <source>
        <dbReference type="PROSITE" id="PS01124"/>
    </source>
</evidence>
<evidence type="ECO:0000313" key="7">
    <source>
        <dbReference type="EMBL" id="EFM09207.1"/>
    </source>
</evidence>
<dbReference type="InterPro" id="IPR001789">
    <property type="entry name" value="Sig_transdc_resp-reg_receiver"/>
</dbReference>
<name>E0IEW9_9BACL</name>
<dbReference type="PROSITE" id="PS01124">
    <property type="entry name" value="HTH_ARAC_FAMILY_2"/>
    <property type="match status" value="1"/>
</dbReference>
<dbReference type="SUPFAM" id="SSF46689">
    <property type="entry name" value="Homeodomain-like"/>
    <property type="match status" value="2"/>
</dbReference>
<dbReference type="Gene3D" id="3.40.50.2300">
    <property type="match status" value="1"/>
</dbReference>
<organism evidence="7 8">
    <name type="scientific">Paenibacillus curdlanolyticus YK9</name>
    <dbReference type="NCBI Taxonomy" id="717606"/>
    <lineage>
        <taxon>Bacteria</taxon>
        <taxon>Bacillati</taxon>
        <taxon>Bacillota</taxon>
        <taxon>Bacilli</taxon>
        <taxon>Bacillales</taxon>
        <taxon>Paenibacillaceae</taxon>
        <taxon>Paenibacillus</taxon>
    </lineage>
</organism>
<dbReference type="eggNOG" id="COG2207">
    <property type="taxonomic scope" value="Bacteria"/>
</dbReference>
<dbReference type="Proteomes" id="UP000005387">
    <property type="component" value="Unassembled WGS sequence"/>
</dbReference>
<sequence>MTAMNILIVDDENIIRSGIKRTIQNRFPNYRIWLAASPDEAVQQLRNESIDLVLSDIMMPGMTGLELMKVSKPQHPHVRWVFISAKSEFAYAQEALRLGARDYLLKPIGKERVIELIELVGEELRRDSEQTREARELGSNIKYLREAVFQRWVAGLDIGNFDMKPLSDEYPSFNLIMVKMDADRQVHLEHFIIENVMSELIERFGHGFVVSYDAQSLIGVVSMADDNNLSPLLTELKTHLRKYLRVPFQVMHSGLILDFRNVPAEIRRLRQASDTQVYEQDERGSDRAIETAIQYIKSHFREDLSLEKVASVVFLNPVYFSQLFKQKTGQGYKDFVIQLRMEQAKRLLHNPSLKLAEVAERIGYQDMRHFSQLFRKRFNVTPTEFRQQEIVQGEPIQ</sequence>
<dbReference type="Gene3D" id="1.10.10.60">
    <property type="entry name" value="Homeodomain-like"/>
    <property type="match status" value="2"/>
</dbReference>
<dbReference type="GO" id="GO:0000160">
    <property type="term" value="P:phosphorelay signal transduction system"/>
    <property type="evidence" value="ECO:0007669"/>
    <property type="project" value="InterPro"/>
</dbReference>
<evidence type="ECO:0000256" key="1">
    <source>
        <dbReference type="ARBA" id="ARBA00023015"/>
    </source>
</evidence>
<keyword evidence="2" id="KW-0238">DNA-binding</keyword>
<dbReference type="AlphaFoldDB" id="E0IEW9"/>
<feature type="modified residue" description="4-aspartylphosphate" evidence="4">
    <location>
        <position position="56"/>
    </location>
</feature>
<dbReference type="InterPro" id="IPR011006">
    <property type="entry name" value="CheY-like_superfamily"/>
</dbReference>
<evidence type="ECO:0000313" key="8">
    <source>
        <dbReference type="Proteomes" id="UP000005387"/>
    </source>
</evidence>
<dbReference type="SMART" id="SM00342">
    <property type="entry name" value="HTH_ARAC"/>
    <property type="match status" value="1"/>
</dbReference>
<dbReference type="SMART" id="SM00448">
    <property type="entry name" value="REC"/>
    <property type="match status" value="1"/>
</dbReference>
<dbReference type="PROSITE" id="PS50110">
    <property type="entry name" value="RESPONSE_REGULATORY"/>
    <property type="match status" value="1"/>
</dbReference>
<evidence type="ECO:0000256" key="4">
    <source>
        <dbReference type="PROSITE-ProRule" id="PRU00169"/>
    </source>
</evidence>
<dbReference type="Pfam" id="PF12833">
    <property type="entry name" value="HTH_18"/>
    <property type="match status" value="1"/>
</dbReference>
<dbReference type="CDD" id="cd17536">
    <property type="entry name" value="REC_YesN-like"/>
    <property type="match status" value="1"/>
</dbReference>
<keyword evidence="1" id="KW-0805">Transcription regulation</keyword>
<dbReference type="PROSITE" id="PS00041">
    <property type="entry name" value="HTH_ARAC_FAMILY_1"/>
    <property type="match status" value="1"/>
</dbReference>
<reference evidence="7 8" key="1">
    <citation type="submission" date="2010-07" db="EMBL/GenBank/DDBJ databases">
        <title>The draft genome of Paenibacillus curdlanolyticus YK9.</title>
        <authorList>
            <consortium name="US DOE Joint Genome Institute (JGI-PGF)"/>
            <person name="Lucas S."/>
            <person name="Copeland A."/>
            <person name="Lapidus A."/>
            <person name="Cheng J.-F."/>
            <person name="Bruce D."/>
            <person name="Goodwin L."/>
            <person name="Pitluck S."/>
            <person name="Land M.L."/>
            <person name="Hauser L."/>
            <person name="Chang Y.-J."/>
            <person name="Jeffries C."/>
            <person name="Anderson I.J."/>
            <person name="Johnson E."/>
            <person name="Loganathan U."/>
            <person name="Mulhopadhyay B."/>
            <person name="Kyrpides N."/>
            <person name="Woyke T.J."/>
        </authorList>
    </citation>
    <scope>NUCLEOTIDE SEQUENCE [LARGE SCALE GENOMIC DNA]</scope>
    <source>
        <strain evidence="7 8">YK9</strain>
    </source>
</reference>
<feature type="domain" description="HTH araC/xylS-type" evidence="5">
    <location>
        <begin position="290"/>
        <end position="388"/>
    </location>
</feature>
<keyword evidence="3" id="KW-0804">Transcription</keyword>
<dbReference type="InterPro" id="IPR020449">
    <property type="entry name" value="Tscrpt_reg_AraC-type_HTH"/>
</dbReference>
<evidence type="ECO:0000256" key="3">
    <source>
        <dbReference type="ARBA" id="ARBA00023163"/>
    </source>
</evidence>
<dbReference type="SUPFAM" id="SSF52172">
    <property type="entry name" value="CheY-like"/>
    <property type="match status" value="1"/>
</dbReference>
<dbReference type="GO" id="GO:0043565">
    <property type="term" value="F:sequence-specific DNA binding"/>
    <property type="evidence" value="ECO:0007669"/>
    <property type="project" value="InterPro"/>
</dbReference>
<keyword evidence="8" id="KW-1185">Reference proteome</keyword>
<proteinExistence type="predicted"/>
<dbReference type="PRINTS" id="PR00032">
    <property type="entry name" value="HTHARAC"/>
</dbReference>
<feature type="domain" description="Response regulatory" evidence="6">
    <location>
        <begin position="5"/>
        <end position="121"/>
    </location>
</feature>
<dbReference type="Pfam" id="PF00072">
    <property type="entry name" value="Response_reg"/>
    <property type="match status" value="1"/>
</dbReference>
<dbReference type="InterPro" id="IPR018062">
    <property type="entry name" value="HTH_AraC-typ_CS"/>
</dbReference>
<gene>
    <name evidence="7" type="ORF">PaecuDRAFT_4210</name>
</gene>
<protein>
    <submittedName>
        <fullName evidence="7">Two component transcriptional regulator, AraC family</fullName>
    </submittedName>
</protein>
<dbReference type="InterPro" id="IPR018060">
    <property type="entry name" value="HTH_AraC"/>
</dbReference>
<dbReference type="PANTHER" id="PTHR43280">
    <property type="entry name" value="ARAC-FAMILY TRANSCRIPTIONAL REGULATOR"/>
    <property type="match status" value="1"/>
</dbReference>
<accession>E0IEW9</accession>
<dbReference type="PANTHER" id="PTHR43280:SF28">
    <property type="entry name" value="HTH-TYPE TRANSCRIPTIONAL ACTIVATOR RHAS"/>
    <property type="match status" value="1"/>
</dbReference>